<evidence type="ECO:0000313" key="2">
    <source>
        <dbReference type="Proteomes" id="UP000315724"/>
    </source>
</evidence>
<gene>
    <name evidence="1" type="ORF">Mal48_07740</name>
</gene>
<keyword evidence="2" id="KW-1185">Reference proteome</keyword>
<accession>A0A517QIQ9</accession>
<protein>
    <recommendedName>
        <fullName evidence="3">Gfo/Idh/MocA-like oxidoreductase C-terminal domain-containing protein</fullName>
    </recommendedName>
</protein>
<evidence type="ECO:0000313" key="1">
    <source>
        <dbReference type="EMBL" id="QDT31540.1"/>
    </source>
</evidence>
<dbReference type="Gene3D" id="3.30.360.10">
    <property type="entry name" value="Dihydrodipicolinate Reductase, domain 2"/>
    <property type="match status" value="1"/>
</dbReference>
<sequence>MLSGDLSGPNLDTLSLHGFLHGDASRMTKDVISIGMIGLPETDTDAIVEALKLQSRMRLAGIYTMEFFQADTFARRHRVEPFGSLRRFSRTETIHGEVWNTAPQLAKWGLGNNPRPALIRKQFLNQCSIQDLLEFSNRATAAHAFVVPELLHRWTPATLRMRELIATRLGPIHTLEVRASVPFTETTPDWNHPDVLIALDMVRMLVSLKKVSVNCQSGEKVRFEFDRYESEPCECIIEFEKKSQTSTQHQQTVPELYAQCHWGDIEILTDHEVRWIAGTDWTRETLTGERSAEQVLIDIFGRRIAGGIVPVPDLSDLFRCYRLTQAIQLSLETSQKIVVDDASLPVHHGKFCF</sequence>
<name>A0A517QIQ9_9PLAN</name>
<organism evidence="1 2">
    <name type="scientific">Thalassoglobus polymorphus</name>
    <dbReference type="NCBI Taxonomy" id="2527994"/>
    <lineage>
        <taxon>Bacteria</taxon>
        <taxon>Pseudomonadati</taxon>
        <taxon>Planctomycetota</taxon>
        <taxon>Planctomycetia</taxon>
        <taxon>Planctomycetales</taxon>
        <taxon>Planctomycetaceae</taxon>
        <taxon>Thalassoglobus</taxon>
    </lineage>
</organism>
<reference evidence="1 2" key="1">
    <citation type="submission" date="2019-02" db="EMBL/GenBank/DDBJ databases">
        <title>Deep-cultivation of Planctomycetes and their phenomic and genomic characterization uncovers novel biology.</title>
        <authorList>
            <person name="Wiegand S."/>
            <person name="Jogler M."/>
            <person name="Boedeker C."/>
            <person name="Pinto D."/>
            <person name="Vollmers J."/>
            <person name="Rivas-Marin E."/>
            <person name="Kohn T."/>
            <person name="Peeters S.H."/>
            <person name="Heuer A."/>
            <person name="Rast P."/>
            <person name="Oberbeckmann S."/>
            <person name="Bunk B."/>
            <person name="Jeske O."/>
            <person name="Meyerdierks A."/>
            <person name="Storesund J.E."/>
            <person name="Kallscheuer N."/>
            <person name="Luecker S."/>
            <person name="Lage O.M."/>
            <person name="Pohl T."/>
            <person name="Merkel B.J."/>
            <person name="Hornburger P."/>
            <person name="Mueller R.-W."/>
            <person name="Bruemmer F."/>
            <person name="Labrenz M."/>
            <person name="Spormann A.M."/>
            <person name="Op den Camp H."/>
            <person name="Overmann J."/>
            <person name="Amann R."/>
            <person name="Jetten M.S.M."/>
            <person name="Mascher T."/>
            <person name="Medema M.H."/>
            <person name="Devos D.P."/>
            <person name="Kaster A.-K."/>
            <person name="Ovreas L."/>
            <person name="Rohde M."/>
            <person name="Galperin M.Y."/>
            <person name="Jogler C."/>
        </authorList>
    </citation>
    <scope>NUCLEOTIDE SEQUENCE [LARGE SCALE GENOMIC DNA]</scope>
    <source>
        <strain evidence="1 2">Mal48</strain>
    </source>
</reference>
<dbReference type="Proteomes" id="UP000315724">
    <property type="component" value="Chromosome"/>
</dbReference>
<dbReference type="EMBL" id="CP036267">
    <property type="protein sequence ID" value="QDT31540.1"/>
    <property type="molecule type" value="Genomic_DNA"/>
</dbReference>
<dbReference type="KEGG" id="tpol:Mal48_07740"/>
<proteinExistence type="predicted"/>
<dbReference type="AlphaFoldDB" id="A0A517QIQ9"/>
<evidence type="ECO:0008006" key="3">
    <source>
        <dbReference type="Google" id="ProtNLM"/>
    </source>
</evidence>